<dbReference type="InterPro" id="IPR001739">
    <property type="entry name" value="Methyl_CpG_DNA-bd"/>
</dbReference>
<comment type="subcellular location">
    <subcellularLocation>
        <location evidence="1">Nucleus</location>
    </subcellularLocation>
</comment>
<dbReference type="InterPro" id="IPR016177">
    <property type="entry name" value="DNA-bd_dom_sf"/>
</dbReference>
<dbReference type="Pfam" id="PF01429">
    <property type="entry name" value="MBD"/>
    <property type="match status" value="1"/>
</dbReference>
<dbReference type="GO" id="GO:0003677">
    <property type="term" value="F:DNA binding"/>
    <property type="evidence" value="ECO:0007669"/>
    <property type="project" value="UniProtKB-KW"/>
</dbReference>
<evidence type="ECO:0000313" key="8">
    <source>
        <dbReference type="EMBL" id="KAL2643953.1"/>
    </source>
</evidence>
<proteinExistence type="predicted"/>
<accession>A0ABD1Z971</accession>
<dbReference type="Proteomes" id="UP001605036">
    <property type="component" value="Unassembled WGS sequence"/>
</dbReference>
<comment type="caution">
    <text evidence="8">The sequence shown here is derived from an EMBL/GenBank/DDBJ whole genome shotgun (WGS) entry which is preliminary data.</text>
</comment>
<evidence type="ECO:0000256" key="2">
    <source>
        <dbReference type="ARBA" id="ARBA00023015"/>
    </source>
</evidence>
<keyword evidence="3" id="KW-0238">DNA-binding</keyword>
<keyword evidence="2" id="KW-0805">Transcription regulation</keyword>
<feature type="domain" description="MBD" evidence="7">
    <location>
        <begin position="23"/>
        <end position="63"/>
    </location>
</feature>
<evidence type="ECO:0000256" key="3">
    <source>
        <dbReference type="ARBA" id="ARBA00023125"/>
    </source>
</evidence>
<evidence type="ECO:0000256" key="4">
    <source>
        <dbReference type="ARBA" id="ARBA00023163"/>
    </source>
</evidence>
<feature type="region of interest" description="Disordered" evidence="6">
    <location>
        <begin position="69"/>
        <end position="107"/>
    </location>
</feature>
<evidence type="ECO:0000256" key="5">
    <source>
        <dbReference type="ARBA" id="ARBA00023242"/>
    </source>
</evidence>
<keyword evidence="4" id="KW-0804">Transcription</keyword>
<dbReference type="EMBL" id="JBHFFA010000002">
    <property type="protein sequence ID" value="KAL2643953.1"/>
    <property type="molecule type" value="Genomic_DNA"/>
</dbReference>
<dbReference type="SUPFAM" id="SSF54171">
    <property type="entry name" value="DNA-binding domain"/>
    <property type="match status" value="1"/>
</dbReference>
<organism evidence="8 9">
    <name type="scientific">Riccia fluitans</name>
    <dbReference type="NCBI Taxonomy" id="41844"/>
    <lineage>
        <taxon>Eukaryota</taxon>
        <taxon>Viridiplantae</taxon>
        <taxon>Streptophyta</taxon>
        <taxon>Embryophyta</taxon>
        <taxon>Marchantiophyta</taxon>
        <taxon>Marchantiopsida</taxon>
        <taxon>Marchantiidae</taxon>
        <taxon>Marchantiales</taxon>
        <taxon>Ricciaceae</taxon>
        <taxon>Riccia</taxon>
    </lineage>
</organism>
<evidence type="ECO:0000313" key="9">
    <source>
        <dbReference type="Proteomes" id="UP001605036"/>
    </source>
</evidence>
<evidence type="ECO:0000256" key="1">
    <source>
        <dbReference type="ARBA" id="ARBA00004123"/>
    </source>
</evidence>
<feature type="compositionally biased region" description="Basic and acidic residues" evidence="6">
    <location>
        <begin position="91"/>
        <end position="107"/>
    </location>
</feature>
<protein>
    <recommendedName>
        <fullName evidence="7">MBD domain-containing protein</fullName>
    </recommendedName>
</protein>
<evidence type="ECO:0000259" key="7">
    <source>
        <dbReference type="Pfam" id="PF01429"/>
    </source>
</evidence>
<evidence type="ECO:0000256" key="6">
    <source>
        <dbReference type="SAM" id="MobiDB-lite"/>
    </source>
</evidence>
<dbReference type="AlphaFoldDB" id="A0ABD1Z971"/>
<name>A0ABD1Z971_9MARC</name>
<keyword evidence="5" id="KW-0539">Nucleus</keyword>
<dbReference type="Gene3D" id="3.30.890.10">
    <property type="entry name" value="Methyl-cpg-binding Protein 2, Chain A"/>
    <property type="match status" value="1"/>
</dbReference>
<gene>
    <name evidence="8" type="ORF">R1flu_011540</name>
</gene>
<dbReference type="GO" id="GO:0005634">
    <property type="term" value="C:nucleus"/>
    <property type="evidence" value="ECO:0007669"/>
    <property type="project" value="UniProtKB-SubCell"/>
</dbReference>
<reference evidence="8 9" key="1">
    <citation type="submission" date="2024-09" db="EMBL/GenBank/DDBJ databases">
        <title>Chromosome-scale assembly of Riccia fluitans.</title>
        <authorList>
            <person name="Paukszto L."/>
            <person name="Sawicki J."/>
            <person name="Karawczyk K."/>
            <person name="Piernik-Szablinska J."/>
            <person name="Szczecinska M."/>
            <person name="Mazdziarz M."/>
        </authorList>
    </citation>
    <scope>NUCLEOTIDE SEQUENCE [LARGE SCALE GENOMIC DNA]</scope>
    <source>
        <strain evidence="8">Rf_01</strain>
        <tissue evidence="8">Aerial parts of the thallus</tissue>
    </source>
</reference>
<sequence>MAEAIPFSSWKEFATNPSVKVQDMYFTAPDGSQFRSRRALNDYLKTLTNPPAPTDFCWSITPEVLDHPALQAFKSTPGPKKASPSKKRKAKAPEKTGGEPKGRKSRK</sequence>
<keyword evidence="9" id="KW-1185">Reference proteome</keyword>